<dbReference type="PANTHER" id="PTHR10388">
    <property type="entry name" value="EUKARYOTIC TRANSLATION INITIATION FACTOR SUI1"/>
    <property type="match status" value="1"/>
</dbReference>
<keyword evidence="4" id="KW-0542">Nucleomorph</keyword>
<organism evidence="4 5">
    <name type="scientific">Hemiselmis andersenii</name>
    <name type="common">Cryptophyte alga</name>
    <dbReference type="NCBI Taxonomy" id="464988"/>
    <lineage>
        <taxon>Eukaryota</taxon>
        <taxon>Cryptophyceae</taxon>
        <taxon>Cryptomonadales</taxon>
        <taxon>Hemiselmidaceae</taxon>
        <taxon>Hemiselmis</taxon>
    </lineage>
</organism>
<dbReference type="SUPFAM" id="SSF55159">
    <property type="entry name" value="eIF1-like"/>
    <property type="match status" value="1"/>
</dbReference>
<name>A9BKP4_HEMAN</name>
<proteinExistence type="inferred from homology"/>
<keyword evidence="2" id="KW-0648">Protein biosynthesis</keyword>
<evidence type="ECO:0000256" key="1">
    <source>
        <dbReference type="ARBA" id="ARBA00005422"/>
    </source>
</evidence>
<evidence type="ECO:0000256" key="2">
    <source>
        <dbReference type="ARBA" id="ARBA00022917"/>
    </source>
</evidence>
<dbReference type="Pfam" id="PF01253">
    <property type="entry name" value="SUI1"/>
    <property type="match status" value="1"/>
</dbReference>
<geneLocation type="nucleomorph" evidence="4"/>
<dbReference type="GeneID" id="5739380"/>
<dbReference type="Proteomes" id="UP000243127">
    <property type="component" value="Nucleomorph 2"/>
</dbReference>
<dbReference type="GO" id="GO:0003743">
    <property type="term" value="F:translation initiation factor activity"/>
    <property type="evidence" value="ECO:0007669"/>
    <property type="project" value="InterPro"/>
</dbReference>
<dbReference type="InterPro" id="IPR005874">
    <property type="entry name" value="SUI1_euk"/>
</dbReference>
<evidence type="ECO:0000313" key="4">
    <source>
        <dbReference type="EMBL" id="ABW98049.1"/>
    </source>
</evidence>
<reference evidence="4 5" key="1">
    <citation type="journal article" date="2007" name="Proc. Natl. Acad. Sci. U.S.A.">
        <title>Nucleomorph genome of Hemiselmis andersenii reveals complete intron loss and compaction as a driver of protein structure and function.</title>
        <authorList>
            <person name="Lane C.E."/>
            <person name="van den Heuvel K."/>
            <person name="Kozera C."/>
            <person name="Curtis B.A."/>
            <person name="Parsons B.J."/>
            <person name="Bowman S."/>
            <person name="Archibald J.M."/>
        </authorList>
    </citation>
    <scope>NUCLEOTIDE SEQUENCE [LARGE SCALE GENOMIC DNA]</scope>
    <source>
        <strain evidence="4 5">CCMP644</strain>
    </source>
</reference>
<dbReference type="CDD" id="cd11566">
    <property type="entry name" value="eIF1_SUI1"/>
    <property type="match status" value="1"/>
</dbReference>
<dbReference type="InterPro" id="IPR001950">
    <property type="entry name" value="SUI1"/>
</dbReference>
<dbReference type="InterPro" id="IPR036877">
    <property type="entry name" value="SUI1_dom_sf"/>
</dbReference>
<evidence type="ECO:0000313" key="5">
    <source>
        <dbReference type="Proteomes" id="UP000243127"/>
    </source>
</evidence>
<feature type="domain" description="SUI1" evidence="3">
    <location>
        <begin position="32"/>
        <end position="102"/>
    </location>
</feature>
<comment type="similarity">
    <text evidence="1">Belongs to the SUI1 family.</text>
</comment>
<sequence>MFNSKNKTLSLNSFDPNPNINKKEFKPSKNLCHIRLQQRNGRKSLTIIQGLNEKLNIEKITKVLKKEFCCNGCILCDDNLGKIIQLQGDQRENVIKFFLEQEIVSKKNLKIHGV</sequence>
<dbReference type="AlphaFoldDB" id="A9BKP4"/>
<dbReference type="EMBL" id="CP000882">
    <property type="protein sequence ID" value="ABW98049.1"/>
    <property type="molecule type" value="Genomic_DNA"/>
</dbReference>
<protein>
    <submittedName>
        <fullName evidence="4">Sui1</fullName>
    </submittedName>
</protein>
<dbReference type="RefSeq" id="XP_001712374.1">
    <property type="nucleotide sequence ID" value="XM_001712322.1"/>
</dbReference>
<dbReference type="PROSITE" id="PS50296">
    <property type="entry name" value="SUI1"/>
    <property type="match status" value="1"/>
</dbReference>
<evidence type="ECO:0000259" key="3">
    <source>
        <dbReference type="PROSITE" id="PS50296"/>
    </source>
</evidence>
<gene>
    <name evidence="4" type="ORF">HAN_2g222</name>
</gene>
<accession>A9BKP4</accession>
<dbReference type="PIRSF" id="PIRSF004499">
    <property type="entry name" value="SUI1_euk"/>
    <property type="match status" value="1"/>
</dbReference>
<dbReference type="Gene3D" id="3.30.780.10">
    <property type="entry name" value="SUI1-like domain"/>
    <property type="match status" value="1"/>
</dbReference>